<feature type="compositionally biased region" description="Polar residues" evidence="2">
    <location>
        <begin position="1002"/>
        <end position="1012"/>
    </location>
</feature>
<feature type="region of interest" description="Disordered" evidence="2">
    <location>
        <begin position="985"/>
        <end position="1038"/>
    </location>
</feature>
<dbReference type="InterPro" id="IPR045063">
    <property type="entry name" value="Dynamin_N"/>
</dbReference>
<gene>
    <name evidence="5" type="ORF">IMSHALPRED_003837</name>
</gene>
<evidence type="ECO:0000259" key="3">
    <source>
        <dbReference type="Pfam" id="PF00350"/>
    </source>
</evidence>
<feature type="region of interest" description="Disordered" evidence="2">
    <location>
        <begin position="410"/>
        <end position="460"/>
    </location>
</feature>
<dbReference type="PANTHER" id="PTHR36681:SF3">
    <property type="entry name" value="NUCLEAR GTPASE, GERMINAL CENTER-ASSOCIATED, TANDEM DUPLICATE 3"/>
    <property type="match status" value="1"/>
</dbReference>
<dbReference type="Pfam" id="PF24564">
    <property type="entry name" value="DUF7605"/>
    <property type="match status" value="1"/>
</dbReference>
<feature type="domain" description="Dynamin N-terminal" evidence="3">
    <location>
        <begin position="81"/>
        <end position="322"/>
    </location>
</feature>
<evidence type="ECO:0000259" key="4">
    <source>
        <dbReference type="Pfam" id="PF24564"/>
    </source>
</evidence>
<proteinExistence type="predicted"/>
<dbReference type="Proteomes" id="UP000664534">
    <property type="component" value="Unassembled WGS sequence"/>
</dbReference>
<feature type="compositionally biased region" description="Polar residues" evidence="2">
    <location>
        <begin position="447"/>
        <end position="460"/>
    </location>
</feature>
<feature type="coiled-coil region" evidence="1">
    <location>
        <begin position="361"/>
        <end position="409"/>
    </location>
</feature>
<comment type="caution">
    <text evidence="5">The sequence shown here is derived from an EMBL/GenBank/DDBJ whole genome shotgun (WGS) entry which is preliminary data.</text>
</comment>
<evidence type="ECO:0000256" key="1">
    <source>
        <dbReference type="SAM" id="Coils"/>
    </source>
</evidence>
<evidence type="ECO:0000313" key="6">
    <source>
        <dbReference type="Proteomes" id="UP000664534"/>
    </source>
</evidence>
<accession>A0A8H3F9M4</accession>
<dbReference type="Gene3D" id="3.40.50.300">
    <property type="entry name" value="P-loop containing nucleotide triphosphate hydrolases"/>
    <property type="match status" value="1"/>
</dbReference>
<evidence type="ECO:0000256" key="2">
    <source>
        <dbReference type="SAM" id="MobiDB-lite"/>
    </source>
</evidence>
<feature type="coiled-coil region" evidence="1">
    <location>
        <begin position="481"/>
        <end position="515"/>
    </location>
</feature>
<evidence type="ECO:0000313" key="5">
    <source>
        <dbReference type="EMBL" id="CAF9918028.1"/>
    </source>
</evidence>
<keyword evidence="6" id="KW-1185">Reference proteome</keyword>
<sequence>MSREHAHECVSARHDTQRKAFQALEDLSIEELEVGVTQGVQLLHRLKKALIARKKEWTETDRWIENLETTLKKGSKPETVIGVMGSTGSGKSALLNALLDEEQLVPTNCMRACTAVITRIAFQDGEHPYRALIEFISIAEWERELRTLAADLIDENGKLSNKLEDEGAEAAIAYAKVKAVYPKKSKEDLVKCDIASMLEEVSGLLRNGTQEILETDPLRFSQQLQPFVDSKEKAAGIKTSDEKSGEQTRELWPLIRVVNLYVKASALSTGAVIVGLPGAQDSNAARAAIADRYMQKCTSLWIVAPINRAVDDRTANSLLGESFKRQLRMDNNHLAITLICSKTDDINYNETSRSLGMSEEMGELNLNIDALNAQLPQLQAQTDYQQTLKDQLEATIDDNVEQLEQLEQFRADMNPSDASSTNDLGLGSAKREGEDLEGPTSKRLRVNTEQTSADNTFSTSHPITTSEIDIKIKIANLKEGRKTSQAQKKEASLRLVELAQQRAQIISSIEALETQKTTKIISGRNQYLKTAMRKNFRFEMQEIHEELAEEESGSHFDSDSSAHEYANDAGSLPVFCVSARAYQKLQNRLKHEAPVPGFVNVDETEIPQLRAHCQILTETQRVSRGYSFRNSLAQFLNSLTLQIPSDHLDSTADAKEADRQRIGSSVNAFEKVLKIAVQNVNQSFESQVEEAIFAKLAEAVTAAADKAPEIVRRWGAPVNRNNRSAGGLAFPTYKAYILRKGAHRSAHDPSNWNDQLVQAMIKIIASGWESTFQHKLKTILNDFTEATTAALNQLRTEIQKQLPQHEFMLKRQIATYKKTFQEISSAVSLDVYDEQKRINRSFAPAIGEALKPAYVKCTDETGPGSFRRMKAIMSSHIEQKRNTMFKVSANAVKTDLEALLLDTQSQINDKTHDASKSLRRDCYATVGVHHDLISKPGAQTCEAILGILKDVDIVGLKGQIEGSTGYDGVDGVALGEKVAQSDNVDLASSRAQPADSTEDNNFDNVGSGSRSGETTEDDIVEDTNVDRMSVDRMSVDSM</sequence>
<dbReference type="SUPFAM" id="SSF52540">
    <property type="entry name" value="P-loop containing nucleoside triphosphate hydrolases"/>
    <property type="match status" value="1"/>
</dbReference>
<keyword evidence="1" id="KW-0175">Coiled coil</keyword>
<feature type="compositionally biased region" description="Basic and acidic residues" evidence="2">
    <location>
        <begin position="1024"/>
        <end position="1038"/>
    </location>
</feature>
<dbReference type="EMBL" id="CAJPDT010000019">
    <property type="protein sequence ID" value="CAF9918028.1"/>
    <property type="molecule type" value="Genomic_DNA"/>
</dbReference>
<reference evidence="5" key="1">
    <citation type="submission" date="2021-03" db="EMBL/GenBank/DDBJ databases">
        <authorList>
            <person name="Tagirdzhanova G."/>
        </authorList>
    </citation>
    <scope>NUCLEOTIDE SEQUENCE</scope>
</reference>
<organism evidence="5 6">
    <name type="scientific">Imshaugia aleurites</name>
    <dbReference type="NCBI Taxonomy" id="172621"/>
    <lineage>
        <taxon>Eukaryota</taxon>
        <taxon>Fungi</taxon>
        <taxon>Dikarya</taxon>
        <taxon>Ascomycota</taxon>
        <taxon>Pezizomycotina</taxon>
        <taxon>Lecanoromycetes</taxon>
        <taxon>OSLEUM clade</taxon>
        <taxon>Lecanoromycetidae</taxon>
        <taxon>Lecanorales</taxon>
        <taxon>Lecanorineae</taxon>
        <taxon>Parmeliaceae</taxon>
        <taxon>Imshaugia</taxon>
    </lineage>
</organism>
<protein>
    <recommendedName>
        <fullName evidence="7">Nuclear GTPase SLIP-GC</fullName>
    </recommendedName>
</protein>
<feature type="compositionally biased region" description="Acidic residues" evidence="2">
    <location>
        <begin position="1014"/>
        <end position="1023"/>
    </location>
</feature>
<dbReference type="InterPro" id="IPR056024">
    <property type="entry name" value="DUF7605"/>
</dbReference>
<dbReference type="PANTHER" id="PTHR36681">
    <property type="entry name" value="NUCLEAR GTPASE, GERMINAL CENTER-ASSOCIATED, TANDEM DUPLICATE 3"/>
    <property type="match status" value="1"/>
</dbReference>
<dbReference type="InterPro" id="IPR027417">
    <property type="entry name" value="P-loop_NTPase"/>
</dbReference>
<dbReference type="AlphaFoldDB" id="A0A8H3F9M4"/>
<feature type="domain" description="DUF7605" evidence="4">
    <location>
        <begin position="712"/>
        <end position="881"/>
    </location>
</feature>
<dbReference type="OrthoDB" id="3598281at2759"/>
<evidence type="ECO:0008006" key="7">
    <source>
        <dbReference type="Google" id="ProtNLM"/>
    </source>
</evidence>
<name>A0A8H3F9M4_9LECA</name>
<dbReference type="Pfam" id="PF00350">
    <property type="entry name" value="Dynamin_N"/>
    <property type="match status" value="1"/>
</dbReference>